<dbReference type="AlphaFoldDB" id="A0A9P4VMI9"/>
<dbReference type="EMBL" id="MU006102">
    <property type="protein sequence ID" value="KAF2836683.1"/>
    <property type="molecule type" value="Genomic_DNA"/>
</dbReference>
<dbReference type="OrthoDB" id="446635at2759"/>
<evidence type="ECO:0000256" key="1">
    <source>
        <dbReference type="ARBA" id="ARBA00010126"/>
    </source>
</evidence>
<dbReference type="Pfam" id="PF09745">
    <property type="entry name" value="NSRP1_N"/>
    <property type="match status" value="1"/>
</dbReference>
<dbReference type="GO" id="GO:0000381">
    <property type="term" value="P:regulation of alternative mRNA splicing, via spliceosome"/>
    <property type="evidence" value="ECO:0007669"/>
    <property type="project" value="InterPro"/>
</dbReference>
<feature type="region of interest" description="Disordered" evidence="3">
    <location>
        <begin position="1"/>
        <end position="92"/>
    </location>
</feature>
<feature type="non-terminal residue" evidence="5">
    <location>
        <position position="1"/>
    </location>
</feature>
<feature type="compositionally biased region" description="Basic and acidic residues" evidence="3">
    <location>
        <begin position="199"/>
        <end position="218"/>
    </location>
</feature>
<name>A0A9P4VMI9_9PEZI</name>
<feature type="compositionally biased region" description="Basic and acidic residues" evidence="3">
    <location>
        <begin position="349"/>
        <end position="395"/>
    </location>
</feature>
<proteinExistence type="inferred from homology"/>
<dbReference type="InterPro" id="IPR018612">
    <property type="entry name" value="NSRP1_N"/>
</dbReference>
<keyword evidence="6" id="KW-1185">Reference proteome</keyword>
<gene>
    <name evidence="5" type="ORF">M501DRAFT_904032</name>
</gene>
<comment type="similarity">
    <text evidence="1">Belongs to the NSRP1 family.</text>
</comment>
<organism evidence="5 6">
    <name type="scientific">Patellaria atrata CBS 101060</name>
    <dbReference type="NCBI Taxonomy" id="1346257"/>
    <lineage>
        <taxon>Eukaryota</taxon>
        <taxon>Fungi</taxon>
        <taxon>Dikarya</taxon>
        <taxon>Ascomycota</taxon>
        <taxon>Pezizomycotina</taxon>
        <taxon>Dothideomycetes</taxon>
        <taxon>Dothideomycetes incertae sedis</taxon>
        <taxon>Patellariales</taxon>
        <taxon>Patellariaceae</taxon>
        <taxon>Patellaria</taxon>
    </lineage>
</organism>
<dbReference type="Proteomes" id="UP000799429">
    <property type="component" value="Unassembled WGS sequence"/>
</dbReference>
<accession>A0A9P4VMI9</accession>
<dbReference type="PANTHER" id="PTHR47845">
    <property type="entry name" value="NUCLEAR SPECKLE SPLICING REGULATORY PROTEIN 1 HOMOLOG"/>
    <property type="match status" value="1"/>
</dbReference>
<keyword evidence="2" id="KW-0175">Coiled coil</keyword>
<comment type="caution">
    <text evidence="5">The sequence shown here is derived from an EMBL/GenBank/DDBJ whole genome shotgun (WGS) entry which is preliminary data.</text>
</comment>
<protein>
    <recommendedName>
        <fullName evidence="4">Nuclear speckle splicing regulatory protein 1 N-terminal domain-containing protein</fullName>
    </recommendedName>
</protein>
<dbReference type="InterPro" id="IPR053246">
    <property type="entry name" value="NS_splicing_regulatory_protein"/>
</dbReference>
<evidence type="ECO:0000313" key="6">
    <source>
        <dbReference type="Proteomes" id="UP000799429"/>
    </source>
</evidence>
<feature type="region of interest" description="Disordered" evidence="3">
    <location>
        <begin position="311"/>
        <end position="395"/>
    </location>
</feature>
<reference evidence="5" key="1">
    <citation type="journal article" date="2020" name="Stud. Mycol.">
        <title>101 Dothideomycetes genomes: a test case for predicting lifestyles and emergence of pathogens.</title>
        <authorList>
            <person name="Haridas S."/>
            <person name="Albert R."/>
            <person name="Binder M."/>
            <person name="Bloem J."/>
            <person name="Labutti K."/>
            <person name="Salamov A."/>
            <person name="Andreopoulos B."/>
            <person name="Baker S."/>
            <person name="Barry K."/>
            <person name="Bills G."/>
            <person name="Bluhm B."/>
            <person name="Cannon C."/>
            <person name="Castanera R."/>
            <person name="Culley D."/>
            <person name="Daum C."/>
            <person name="Ezra D."/>
            <person name="Gonzalez J."/>
            <person name="Henrissat B."/>
            <person name="Kuo A."/>
            <person name="Liang C."/>
            <person name="Lipzen A."/>
            <person name="Lutzoni F."/>
            <person name="Magnuson J."/>
            <person name="Mondo S."/>
            <person name="Nolan M."/>
            <person name="Ohm R."/>
            <person name="Pangilinan J."/>
            <person name="Park H.-J."/>
            <person name="Ramirez L."/>
            <person name="Alfaro M."/>
            <person name="Sun H."/>
            <person name="Tritt A."/>
            <person name="Yoshinaga Y."/>
            <person name="Zwiers L.-H."/>
            <person name="Turgeon B."/>
            <person name="Goodwin S."/>
            <person name="Spatafora J."/>
            <person name="Crous P."/>
            <person name="Grigoriev I."/>
        </authorList>
    </citation>
    <scope>NUCLEOTIDE SEQUENCE</scope>
    <source>
        <strain evidence="5">CBS 101060</strain>
    </source>
</reference>
<feature type="domain" description="Nuclear speckle splicing regulatory protein 1 N-terminal" evidence="4">
    <location>
        <begin position="103"/>
        <end position="220"/>
    </location>
</feature>
<feature type="region of interest" description="Disordered" evidence="3">
    <location>
        <begin position="199"/>
        <end position="226"/>
    </location>
</feature>
<feature type="non-terminal residue" evidence="5">
    <location>
        <position position="395"/>
    </location>
</feature>
<dbReference type="PANTHER" id="PTHR47845:SF1">
    <property type="entry name" value="NUCLEAR SPECKLE SPLICING REGULATORY PROTEIN 1 HOMOLOG"/>
    <property type="match status" value="1"/>
</dbReference>
<evidence type="ECO:0000259" key="4">
    <source>
        <dbReference type="Pfam" id="PF09745"/>
    </source>
</evidence>
<evidence type="ECO:0000256" key="2">
    <source>
        <dbReference type="ARBA" id="ARBA00023054"/>
    </source>
</evidence>
<evidence type="ECO:0000313" key="5">
    <source>
        <dbReference type="EMBL" id="KAF2836683.1"/>
    </source>
</evidence>
<sequence length="395" mass="44309">GLNLQKNPAGKSLKSTPAPVKKKALFGDDDSDPEPETKTSNGAEEIGVLDLNDSSKVPKPASIKSKTTKVSKTSKPEPPTKPPNRDSQPRNQYANISTLQTQRKHNEEATALDPSIYDYDAAYDALNAQRAVKKAASQAEAAERKPKYMTNLLAAAELRKRDQLRAKDKVLQRERDEEGDEFADKEKFVTAAYKEQQAELRKAAEEEKHREEAEEKKMRSQGMTGFYRSVMAEDEKRHQEAMEALEKAKLGEIVVEAEPDRERSAAELARELNAKGANIAINDDGEVVDKRQMLSAGLNIAPKPKNVPVVSAAAAEQEPQRDVYQWKNSNKQAMRERQTRMMEAQLEQASKRAADEEAEERRKLEHSAKSRKTEGDIRSARERYLQRKKEAAAAK</sequence>
<feature type="compositionally biased region" description="Low complexity" evidence="3">
    <location>
        <begin position="62"/>
        <end position="73"/>
    </location>
</feature>
<evidence type="ECO:0000256" key="3">
    <source>
        <dbReference type="SAM" id="MobiDB-lite"/>
    </source>
</evidence>